<accession>A0A820G862</accession>
<comment type="caution">
    <text evidence="2">The sequence shown here is derived from an EMBL/GenBank/DDBJ whole genome shotgun (WGS) entry which is preliminary data.</text>
</comment>
<name>A0A820G862_9BILA</name>
<dbReference type="EMBL" id="CAJOBE010026626">
    <property type="protein sequence ID" value="CAF4273745.1"/>
    <property type="molecule type" value="Genomic_DNA"/>
</dbReference>
<keyword evidence="1" id="KW-0472">Membrane</keyword>
<evidence type="ECO:0000313" key="3">
    <source>
        <dbReference type="Proteomes" id="UP000663874"/>
    </source>
</evidence>
<evidence type="ECO:0000256" key="1">
    <source>
        <dbReference type="SAM" id="Phobius"/>
    </source>
</evidence>
<organism evidence="2 3">
    <name type="scientific">Rotaria sordida</name>
    <dbReference type="NCBI Taxonomy" id="392033"/>
    <lineage>
        <taxon>Eukaryota</taxon>
        <taxon>Metazoa</taxon>
        <taxon>Spiralia</taxon>
        <taxon>Gnathifera</taxon>
        <taxon>Rotifera</taxon>
        <taxon>Eurotatoria</taxon>
        <taxon>Bdelloidea</taxon>
        <taxon>Philodinida</taxon>
        <taxon>Philodinidae</taxon>
        <taxon>Rotaria</taxon>
    </lineage>
</organism>
<dbReference type="SUPFAM" id="SSF81321">
    <property type="entry name" value="Family A G protein-coupled receptor-like"/>
    <property type="match status" value="1"/>
</dbReference>
<gene>
    <name evidence="2" type="ORF">FNK824_LOCUS39605</name>
</gene>
<dbReference type="Proteomes" id="UP000663874">
    <property type="component" value="Unassembled WGS sequence"/>
</dbReference>
<sequence>MLSLSSSLSSTTPDAILIASWNNMLAHVNYYFSIFLFIFGVIGNILNILVLSQRSLRSNPCAWLFLISSLANFIVLLSGLTTRIIS</sequence>
<keyword evidence="1" id="KW-0812">Transmembrane</keyword>
<feature type="transmembrane region" description="Helical" evidence="1">
    <location>
        <begin position="30"/>
        <end position="51"/>
    </location>
</feature>
<protein>
    <submittedName>
        <fullName evidence="2">Uncharacterized protein</fullName>
    </submittedName>
</protein>
<feature type="transmembrane region" description="Helical" evidence="1">
    <location>
        <begin position="63"/>
        <end position="85"/>
    </location>
</feature>
<keyword evidence="1" id="KW-1133">Transmembrane helix</keyword>
<evidence type="ECO:0000313" key="2">
    <source>
        <dbReference type="EMBL" id="CAF4273745.1"/>
    </source>
</evidence>
<proteinExistence type="predicted"/>
<dbReference type="Gene3D" id="1.20.1070.10">
    <property type="entry name" value="Rhodopsin 7-helix transmembrane proteins"/>
    <property type="match status" value="1"/>
</dbReference>
<reference evidence="2" key="1">
    <citation type="submission" date="2021-02" db="EMBL/GenBank/DDBJ databases">
        <authorList>
            <person name="Nowell W R."/>
        </authorList>
    </citation>
    <scope>NUCLEOTIDE SEQUENCE</scope>
</reference>
<feature type="non-terminal residue" evidence="2">
    <location>
        <position position="86"/>
    </location>
</feature>
<dbReference type="AlphaFoldDB" id="A0A820G862"/>